<dbReference type="Proteomes" id="UP001321473">
    <property type="component" value="Unassembled WGS sequence"/>
</dbReference>
<dbReference type="AlphaFoldDB" id="A0AAQ4DJS0"/>
<dbReference type="SUPFAM" id="SSF52047">
    <property type="entry name" value="RNI-like"/>
    <property type="match status" value="1"/>
</dbReference>
<reference evidence="2 3" key="1">
    <citation type="journal article" date="2023" name="Arcadia Sci">
        <title>De novo assembly of a long-read Amblyomma americanum tick genome.</title>
        <authorList>
            <person name="Chou S."/>
            <person name="Poskanzer K.E."/>
            <person name="Rollins M."/>
            <person name="Thuy-Boun P.S."/>
        </authorList>
    </citation>
    <scope>NUCLEOTIDE SEQUENCE [LARGE SCALE GENOMIC DNA]</scope>
    <source>
        <strain evidence="2">F_SG_1</strain>
        <tissue evidence="2">Salivary glands</tissue>
    </source>
</reference>
<accession>A0AAQ4DJS0</accession>
<dbReference type="InterPro" id="IPR032675">
    <property type="entry name" value="LRR_dom_sf"/>
</dbReference>
<dbReference type="EMBL" id="JARKHS020029856">
    <property type="protein sequence ID" value="KAK8762710.1"/>
    <property type="molecule type" value="Genomic_DNA"/>
</dbReference>
<evidence type="ECO:0008006" key="4">
    <source>
        <dbReference type="Google" id="ProtNLM"/>
    </source>
</evidence>
<evidence type="ECO:0000256" key="1">
    <source>
        <dbReference type="ARBA" id="ARBA00022737"/>
    </source>
</evidence>
<dbReference type="Gene3D" id="3.80.10.10">
    <property type="entry name" value="Ribonuclease Inhibitor"/>
    <property type="match status" value="2"/>
</dbReference>
<dbReference type="PANTHER" id="PTHR24111">
    <property type="entry name" value="LEUCINE-RICH REPEAT-CONTAINING PROTEIN 34"/>
    <property type="match status" value="1"/>
</dbReference>
<sequence>MRQLRHSTVLDDEEPTGYRHLIDDAVHQAGILEYRNGLSVQEACILRYILNTNKVLKKLTVRRASPSAMRAAFEDVHGSCLEELTLVLIDCKGQDFSINWLEAFRNLRFLSLACDHVRETFATSIANYLRENTSLIEFTLLSGNIGDDGAKVLAKSMRANKTLKRITLQQQALTSDSLVAFAEALVANSTLQMVEVSAVNFEEERVSCLVEQGTYAGVFKRMHVVWSENLLPHLTSLLRHDNHCDKVSVSLTAAVNEDVLREFFKAVAASKTVRSLQFCWTDKTFDALADGIAYVLRQTTSVKEIRNLMNVCEECDSQLVRVLDALKENLSVTSFTMFADCVTQKIAKSLCDLLTANRTLKELNICENDKISPETVKIIVGGLRRNYTVTTLKVAWEFDEEVGLKEIELLLERNALVSSATTLLPSQRHFEVCVRDDDTAKGRRERTSFATLQLKNT</sequence>
<evidence type="ECO:0000313" key="2">
    <source>
        <dbReference type="EMBL" id="KAK8762710.1"/>
    </source>
</evidence>
<evidence type="ECO:0000313" key="3">
    <source>
        <dbReference type="Proteomes" id="UP001321473"/>
    </source>
</evidence>
<comment type="caution">
    <text evidence="2">The sequence shown here is derived from an EMBL/GenBank/DDBJ whole genome shotgun (WGS) entry which is preliminary data.</text>
</comment>
<name>A0AAQ4DJS0_AMBAM</name>
<keyword evidence="3" id="KW-1185">Reference proteome</keyword>
<dbReference type="InterPro" id="IPR052201">
    <property type="entry name" value="LRR-containing_regulator"/>
</dbReference>
<keyword evidence="1" id="KW-0677">Repeat</keyword>
<proteinExistence type="predicted"/>
<dbReference type="PANTHER" id="PTHR24111:SF0">
    <property type="entry name" value="LEUCINE-RICH REPEAT-CONTAINING PROTEIN"/>
    <property type="match status" value="1"/>
</dbReference>
<gene>
    <name evidence="2" type="ORF">V5799_026023</name>
</gene>
<organism evidence="2 3">
    <name type="scientific">Amblyomma americanum</name>
    <name type="common">Lone star tick</name>
    <dbReference type="NCBI Taxonomy" id="6943"/>
    <lineage>
        <taxon>Eukaryota</taxon>
        <taxon>Metazoa</taxon>
        <taxon>Ecdysozoa</taxon>
        <taxon>Arthropoda</taxon>
        <taxon>Chelicerata</taxon>
        <taxon>Arachnida</taxon>
        <taxon>Acari</taxon>
        <taxon>Parasitiformes</taxon>
        <taxon>Ixodida</taxon>
        <taxon>Ixodoidea</taxon>
        <taxon>Ixodidae</taxon>
        <taxon>Amblyomminae</taxon>
        <taxon>Amblyomma</taxon>
    </lineage>
</organism>
<protein>
    <recommendedName>
        <fullName evidence="4">Ran gtpase-activating protein</fullName>
    </recommendedName>
</protein>